<sequence>MHIRYLLYSLCLIAVLQENVLGQTLPVGTPVLEDYYRRLQLLGKVDSSLSFSVRPLSAEALGQTNVFNPDGMWGIDSNLYTRPDGTGYIQALPIGLDYKLNGSYPYGWNDGAMVPTGGGQVRIYGGILAKYRFLTLQLQPELIYATNNKYKGMANSPGYGLEWYRAVGNVIDMPEYFGKTVYTRALLGQSSLKATFGSVSFGFSTENLYWGPGMRNSLLMSNNAPGFPHFTVHTSKPVRTPIGSFEGQLVGGTLRASGFPTSLTPESLHDELYAVEKPDVNRYFSGFVASYQPKWIPGLSLGIIRSFVVNDNDMKGFGDYLPFFKPSVKETTYLDGAGVERTSTEVRDRYGSVFFRWVMPKGQLEVYGEYGRNVKAENGRDWMVQPSYSRGYVLGFRKLVPLGFSPGDYLQLGAEATELSMNNTYFVNRVNRAYPTWYTHHVVRDGYTHRGQVLGAGIGPGSNMQTVSIAWVRGIKQIGFELERLMHNEDFFYMYVADIRRSWADFGWSLYGEWDFDRFLGYARIQKVHSYNYRHEFLMPEGNSFWNFEPQDRNNFLMRLGVAYRF</sequence>
<proteinExistence type="predicted"/>
<name>A0A917HI94_9SPHI</name>
<dbReference type="AlphaFoldDB" id="A0A917HI94"/>
<accession>A0A917HI94</accession>
<reference evidence="1" key="2">
    <citation type="submission" date="2020-09" db="EMBL/GenBank/DDBJ databases">
        <authorList>
            <person name="Sun Q."/>
            <person name="Zhou Y."/>
        </authorList>
    </citation>
    <scope>NUCLEOTIDE SEQUENCE</scope>
    <source>
        <strain evidence="1">CGMCC 1.12195</strain>
    </source>
</reference>
<dbReference type="Pfam" id="PF14052">
    <property type="entry name" value="Caps_assemb_Wzi"/>
    <property type="match status" value="1"/>
</dbReference>
<dbReference type="RefSeq" id="WP_188504875.1">
    <property type="nucleotide sequence ID" value="NZ_BMER01000001.1"/>
</dbReference>
<evidence type="ECO:0000313" key="1">
    <source>
        <dbReference type="EMBL" id="GGG80188.1"/>
    </source>
</evidence>
<dbReference type="EMBL" id="BMER01000001">
    <property type="protein sequence ID" value="GGG80188.1"/>
    <property type="molecule type" value="Genomic_DNA"/>
</dbReference>
<dbReference type="InterPro" id="IPR026950">
    <property type="entry name" value="Caps_assemb_Wzi"/>
</dbReference>
<dbReference type="Gene3D" id="2.40.160.130">
    <property type="entry name" value="Capsule assembly protein Wzi"/>
    <property type="match status" value="1"/>
</dbReference>
<keyword evidence="2" id="KW-1185">Reference proteome</keyword>
<dbReference type="Proteomes" id="UP000660862">
    <property type="component" value="Unassembled WGS sequence"/>
</dbReference>
<evidence type="ECO:0000313" key="2">
    <source>
        <dbReference type="Proteomes" id="UP000660862"/>
    </source>
</evidence>
<gene>
    <name evidence="1" type="ORF">GCM10007415_10730</name>
</gene>
<protein>
    <recommendedName>
        <fullName evidence="3">Capsule assembly protein Wzi</fullName>
    </recommendedName>
</protein>
<dbReference type="InterPro" id="IPR038636">
    <property type="entry name" value="Wzi_sf"/>
</dbReference>
<comment type="caution">
    <text evidence="1">The sequence shown here is derived from an EMBL/GenBank/DDBJ whole genome shotgun (WGS) entry which is preliminary data.</text>
</comment>
<organism evidence="1 2">
    <name type="scientific">Parapedobacter pyrenivorans</name>
    <dbReference type="NCBI Taxonomy" id="1305674"/>
    <lineage>
        <taxon>Bacteria</taxon>
        <taxon>Pseudomonadati</taxon>
        <taxon>Bacteroidota</taxon>
        <taxon>Sphingobacteriia</taxon>
        <taxon>Sphingobacteriales</taxon>
        <taxon>Sphingobacteriaceae</taxon>
        <taxon>Parapedobacter</taxon>
    </lineage>
</organism>
<reference evidence="1" key="1">
    <citation type="journal article" date="2014" name="Int. J. Syst. Evol. Microbiol.">
        <title>Complete genome sequence of Corynebacterium casei LMG S-19264T (=DSM 44701T), isolated from a smear-ripened cheese.</title>
        <authorList>
            <consortium name="US DOE Joint Genome Institute (JGI-PGF)"/>
            <person name="Walter F."/>
            <person name="Albersmeier A."/>
            <person name="Kalinowski J."/>
            <person name="Ruckert C."/>
        </authorList>
    </citation>
    <scope>NUCLEOTIDE SEQUENCE</scope>
    <source>
        <strain evidence="1">CGMCC 1.12195</strain>
    </source>
</reference>
<evidence type="ECO:0008006" key="3">
    <source>
        <dbReference type="Google" id="ProtNLM"/>
    </source>
</evidence>